<dbReference type="AlphaFoldDB" id="A0A8J5W781"/>
<comment type="caution">
    <text evidence="2">The sequence shown here is derived from an EMBL/GenBank/DDBJ whole genome shotgun (WGS) entry which is preliminary data.</text>
</comment>
<evidence type="ECO:0000313" key="2">
    <source>
        <dbReference type="EMBL" id="KAG8084182.1"/>
    </source>
</evidence>
<protein>
    <submittedName>
        <fullName evidence="2">Uncharacterized protein</fullName>
    </submittedName>
</protein>
<sequence length="79" mass="8224">MTAMQSTSMVGDDPSGRRGSVLDVIGGVGANDVDSAMHATAAAKLLVVGMPRWRRCPQGREHAGGRSRHGGSRKWAGPP</sequence>
<proteinExistence type="predicted"/>
<dbReference type="Proteomes" id="UP000729402">
    <property type="component" value="Unassembled WGS sequence"/>
</dbReference>
<keyword evidence="3" id="KW-1185">Reference proteome</keyword>
<evidence type="ECO:0000256" key="1">
    <source>
        <dbReference type="SAM" id="MobiDB-lite"/>
    </source>
</evidence>
<organism evidence="2 3">
    <name type="scientific">Zizania palustris</name>
    <name type="common">Northern wild rice</name>
    <dbReference type="NCBI Taxonomy" id="103762"/>
    <lineage>
        <taxon>Eukaryota</taxon>
        <taxon>Viridiplantae</taxon>
        <taxon>Streptophyta</taxon>
        <taxon>Embryophyta</taxon>
        <taxon>Tracheophyta</taxon>
        <taxon>Spermatophyta</taxon>
        <taxon>Magnoliopsida</taxon>
        <taxon>Liliopsida</taxon>
        <taxon>Poales</taxon>
        <taxon>Poaceae</taxon>
        <taxon>BOP clade</taxon>
        <taxon>Oryzoideae</taxon>
        <taxon>Oryzeae</taxon>
        <taxon>Zizaniinae</taxon>
        <taxon>Zizania</taxon>
    </lineage>
</organism>
<name>A0A8J5W781_ZIZPA</name>
<dbReference type="EMBL" id="JAAALK010000082">
    <property type="protein sequence ID" value="KAG8084182.1"/>
    <property type="molecule type" value="Genomic_DNA"/>
</dbReference>
<gene>
    <name evidence="2" type="ORF">GUJ93_ZPchr0010g7782</name>
</gene>
<evidence type="ECO:0000313" key="3">
    <source>
        <dbReference type="Proteomes" id="UP000729402"/>
    </source>
</evidence>
<reference evidence="2" key="2">
    <citation type="submission" date="2021-02" db="EMBL/GenBank/DDBJ databases">
        <authorList>
            <person name="Kimball J.A."/>
            <person name="Haas M.W."/>
            <person name="Macchietto M."/>
            <person name="Kono T."/>
            <person name="Duquette J."/>
            <person name="Shao M."/>
        </authorList>
    </citation>
    <scope>NUCLEOTIDE SEQUENCE</scope>
    <source>
        <tissue evidence="2">Fresh leaf tissue</tissue>
    </source>
</reference>
<reference evidence="2" key="1">
    <citation type="journal article" date="2021" name="bioRxiv">
        <title>Whole Genome Assembly and Annotation of Northern Wild Rice, Zizania palustris L., Supports a Whole Genome Duplication in the Zizania Genus.</title>
        <authorList>
            <person name="Haas M."/>
            <person name="Kono T."/>
            <person name="Macchietto M."/>
            <person name="Millas R."/>
            <person name="McGilp L."/>
            <person name="Shao M."/>
            <person name="Duquette J."/>
            <person name="Hirsch C.N."/>
            <person name="Kimball J."/>
        </authorList>
    </citation>
    <scope>NUCLEOTIDE SEQUENCE</scope>
    <source>
        <tissue evidence="2">Fresh leaf tissue</tissue>
    </source>
</reference>
<feature type="region of interest" description="Disordered" evidence="1">
    <location>
        <begin position="56"/>
        <end position="79"/>
    </location>
</feature>
<accession>A0A8J5W781</accession>